<dbReference type="InterPro" id="IPR015422">
    <property type="entry name" value="PyrdxlP-dep_Trfase_small"/>
</dbReference>
<keyword evidence="4" id="KW-1185">Reference proteome</keyword>
<dbReference type="EC" id="2.6.1.100" evidence="3"/>
<evidence type="ECO:0000313" key="3">
    <source>
        <dbReference type="EMBL" id="QPM68158.1"/>
    </source>
</evidence>
<keyword evidence="3" id="KW-0032">Aminotransferase</keyword>
<dbReference type="GO" id="GO:0030170">
    <property type="term" value="F:pyridoxal phosphate binding"/>
    <property type="evidence" value="ECO:0007669"/>
    <property type="project" value="TreeGrafter"/>
</dbReference>
<dbReference type="KEGG" id="alam:RT761_01372"/>
<gene>
    <name evidence="3" type="primary">btrR</name>
    <name evidence="3" type="ORF">RT761_01372</name>
</gene>
<evidence type="ECO:0000256" key="2">
    <source>
        <dbReference type="RuleBase" id="RU004508"/>
    </source>
</evidence>
<organism evidence="3 4">
    <name type="scientific">Atribacter laminatus</name>
    <dbReference type="NCBI Taxonomy" id="2847778"/>
    <lineage>
        <taxon>Bacteria</taxon>
        <taxon>Pseudomonadati</taxon>
        <taxon>Atribacterota</taxon>
        <taxon>Atribacteria</taxon>
        <taxon>Atribacterales</taxon>
        <taxon>Atribacteraceae</taxon>
        <taxon>Atribacter</taxon>
    </lineage>
</organism>
<dbReference type="CDD" id="cd00616">
    <property type="entry name" value="AHBA_syn"/>
    <property type="match status" value="1"/>
</dbReference>
<dbReference type="RefSeq" id="WP_218113316.1">
    <property type="nucleotide sequence ID" value="NZ_CP065383.1"/>
</dbReference>
<dbReference type="InterPro" id="IPR015424">
    <property type="entry name" value="PyrdxlP-dep_Trfase"/>
</dbReference>
<name>A0A7T1ALL5_ATRLM</name>
<dbReference type="AlphaFoldDB" id="A0A7T1ALL5"/>
<evidence type="ECO:0000256" key="1">
    <source>
        <dbReference type="ARBA" id="ARBA00037999"/>
    </source>
</evidence>
<dbReference type="GO" id="GO:0000271">
    <property type="term" value="P:polysaccharide biosynthetic process"/>
    <property type="evidence" value="ECO:0007669"/>
    <property type="project" value="TreeGrafter"/>
</dbReference>
<dbReference type="EMBL" id="CP065383">
    <property type="protein sequence ID" value="QPM68158.1"/>
    <property type="molecule type" value="Genomic_DNA"/>
</dbReference>
<dbReference type="Pfam" id="PF01041">
    <property type="entry name" value="DegT_DnrJ_EryC1"/>
    <property type="match status" value="1"/>
</dbReference>
<reference evidence="3 4" key="1">
    <citation type="journal article" date="2021" name="Nat. Commun.">
        <title>Isolation of a member of the candidate phylum Atribacteria reveals a unique cell membrane structure.</title>
        <authorList>
            <person name="Taiki K."/>
            <person name="Nobu M.K."/>
            <person name="Kusada H."/>
            <person name="Meng X.-Y."/>
            <person name="Hosoki N."/>
            <person name="Uematsu K."/>
            <person name="Yoshioka H."/>
            <person name="Kamagata Y."/>
            <person name="Tamaki H."/>
        </authorList>
    </citation>
    <scope>NUCLEOTIDE SEQUENCE [LARGE SCALE GENOMIC DNA]</scope>
    <source>
        <strain evidence="3 4">RT761</strain>
    </source>
</reference>
<dbReference type="Gene3D" id="3.90.1150.10">
    <property type="entry name" value="Aspartate Aminotransferase, domain 1"/>
    <property type="match status" value="1"/>
</dbReference>
<dbReference type="SUPFAM" id="SSF53383">
    <property type="entry name" value="PLP-dependent transferases"/>
    <property type="match status" value="1"/>
</dbReference>
<dbReference type="PANTHER" id="PTHR30244">
    <property type="entry name" value="TRANSAMINASE"/>
    <property type="match status" value="1"/>
</dbReference>
<dbReference type="PANTHER" id="PTHR30244:SF34">
    <property type="entry name" value="DTDP-4-AMINO-4,6-DIDEOXYGALACTOSE TRANSAMINASE"/>
    <property type="match status" value="1"/>
</dbReference>
<proteinExistence type="inferred from homology"/>
<keyword evidence="3" id="KW-0808">Transferase</keyword>
<evidence type="ECO:0000313" key="4">
    <source>
        <dbReference type="Proteomes" id="UP000594463"/>
    </source>
</evidence>
<dbReference type="Proteomes" id="UP000594463">
    <property type="component" value="Chromosome"/>
</dbReference>
<dbReference type="InterPro" id="IPR015421">
    <property type="entry name" value="PyrdxlP-dep_Trfase_major"/>
</dbReference>
<dbReference type="GO" id="GO:0008483">
    <property type="term" value="F:transaminase activity"/>
    <property type="evidence" value="ECO:0007669"/>
    <property type="project" value="UniProtKB-KW"/>
</dbReference>
<dbReference type="Gene3D" id="3.40.640.10">
    <property type="entry name" value="Type I PLP-dependent aspartate aminotransferase-like (Major domain)"/>
    <property type="match status" value="1"/>
</dbReference>
<accession>A0A7T1ALL5</accession>
<keyword evidence="2" id="KW-0663">Pyridoxal phosphate</keyword>
<comment type="similarity">
    <text evidence="1 2">Belongs to the DegT/DnrJ/EryC1 family.</text>
</comment>
<protein>
    <submittedName>
        <fullName evidence="3">L-glutamine:2-deoxy-scyllo-inosose aminotransferase</fullName>
        <ecNumber evidence="3">2.6.1.100</ecNumber>
    </submittedName>
</protein>
<sequence>MSKLAINGGSKVREKPFPDWPIFDEQELKLLTEVLNSGKWWRGAYSSVELGGGIVSGRSKVEEFEEKFSAHHKAKYAVATSHGSDALDIAIKALGVGPGDEVIVPPYTFVATATSVLHNNAIPIFVDIHPDTYNLDPNKIEEAITDRTKAIIPVHFGGALADMGRINQIAKKYNIRVIEDAAHAHGVEWENGKMAGTFGDIGMFSFQQSKNMAAGEGGIVITNDEELYSLCFSYHHYGREKGRPWYEIHRLGWNFRMTEFQGAVLIPQLGRLERLNAKRTENAKYLTNKLSQIDGLVPLTVDSRIFKPSYYLYIFKYNKNAFKEIPRDVFIKALNSEGIPITQGYDFPIYKNPLFLTKNFSNNQCPVNCSYFSKDINYSSFEEKCPVSEKACNEEALWLTQNLFIGNKNDINDICDAIWKIIENLDELLKIS</sequence>
<dbReference type="InterPro" id="IPR000653">
    <property type="entry name" value="DegT/StrS_aminotransferase"/>
</dbReference>